<dbReference type="AlphaFoldDB" id="A0A7J7YER9"/>
<organism evidence="1 2">
    <name type="scientific">Myotis myotis</name>
    <name type="common">Greater mouse-eared bat</name>
    <name type="synonym">Vespertilio myotis</name>
    <dbReference type="NCBI Taxonomy" id="51298"/>
    <lineage>
        <taxon>Eukaryota</taxon>
        <taxon>Metazoa</taxon>
        <taxon>Chordata</taxon>
        <taxon>Craniata</taxon>
        <taxon>Vertebrata</taxon>
        <taxon>Euteleostomi</taxon>
        <taxon>Mammalia</taxon>
        <taxon>Eutheria</taxon>
        <taxon>Laurasiatheria</taxon>
        <taxon>Chiroptera</taxon>
        <taxon>Yangochiroptera</taxon>
        <taxon>Vespertilionidae</taxon>
        <taxon>Myotis</taxon>
    </lineage>
</organism>
<sequence>MMPGFRLSTPPSAPTHLLSETSTFYLLNLIYPSGILSFASLSSQLCLKCRRGACCICGRAGHNYSLRRLVAQTKDRVPHFPCLLHHIRREHWPDSVMNAFLIYFLFHRSLKSLQSSIYYQPLRDFSRLLRFSYLYPVRPDISHVQAAVHWQQGSLFSQLVALLCSSWDSRILLIKYLDISDLNCRQHFCCLCRGSHWKDERIPRAFFIKNGLPCLLKHLVCPILRPIDTEIASSGKHLNSNDLLEWITYYKYIFHRLIIRRYKVLMLQEIAGLQLLRTLSSFPEYGFQPRHSGERKGSKR</sequence>
<name>A0A7J7YER9_MYOMY</name>
<protein>
    <submittedName>
        <fullName evidence="1">Uncharacterized protein</fullName>
    </submittedName>
</protein>
<reference evidence="1 2" key="1">
    <citation type="journal article" date="2020" name="Nature">
        <title>Six reference-quality genomes reveal evolution of bat adaptations.</title>
        <authorList>
            <person name="Jebb D."/>
            <person name="Huang Z."/>
            <person name="Pippel M."/>
            <person name="Hughes G.M."/>
            <person name="Lavrichenko K."/>
            <person name="Devanna P."/>
            <person name="Winkler S."/>
            <person name="Jermiin L.S."/>
            <person name="Skirmuntt E.C."/>
            <person name="Katzourakis A."/>
            <person name="Burkitt-Gray L."/>
            <person name="Ray D.A."/>
            <person name="Sullivan K.A.M."/>
            <person name="Roscito J.G."/>
            <person name="Kirilenko B.M."/>
            <person name="Davalos L.M."/>
            <person name="Corthals A.P."/>
            <person name="Power M.L."/>
            <person name="Jones G."/>
            <person name="Ransome R.D."/>
            <person name="Dechmann D.K.N."/>
            <person name="Locatelli A.G."/>
            <person name="Puechmaille S.J."/>
            <person name="Fedrigo O."/>
            <person name="Jarvis E.D."/>
            <person name="Hiller M."/>
            <person name="Vernes S.C."/>
            <person name="Myers E.W."/>
            <person name="Teeling E.C."/>
        </authorList>
    </citation>
    <scope>NUCLEOTIDE SEQUENCE [LARGE SCALE GENOMIC DNA]</scope>
    <source>
        <strain evidence="1">MMyoMyo1</strain>
        <tissue evidence="1">Flight muscle</tissue>
    </source>
</reference>
<evidence type="ECO:0000313" key="2">
    <source>
        <dbReference type="Proteomes" id="UP000527355"/>
    </source>
</evidence>
<keyword evidence="2" id="KW-1185">Reference proteome</keyword>
<evidence type="ECO:0000313" key="1">
    <source>
        <dbReference type="EMBL" id="KAF6359980.1"/>
    </source>
</evidence>
<accession>A0A7J7YER9</accession>
<dbReference type="EMBL" id="JABWUV010000004">
    <property type="protein sequence ID" value="KAF6359980.1"/>
    <property type="molecule type" value="Genomic_DNA"/>
</dbReference>
<proteinExistence type="predicted"/>
<dbReference type="Proteomes" id="UP000527355">
    <property type="component" value="Unassembled WGS sequence"/>
</dbReference>
<comment type="caution">
    <text evidence="1">The sequence shown here is derived from an EMBL/GenBank/DDBJ whole genome shotgun (WGS) entry which is preliminary data.</text>
</comment>
<gene>
    <name evidence="1" type="ORF">mMyoMyo1_010942</name>
</gene>